<dbReference type="PANTHER" id="PTHR45835">
    <property type="entry name" value="YALI0A06105P"/>
    <property type="match status" value="1"/>
</dbReference>
<accession>A0AAD4ZVK3</accession>
<dbReference type="GO" id="GO:0015074">
    <property type="term" value="P:DNA integration"/>
    <property type="evidence" value="ECO:0007669"/>
    <property type="project" value="InterPro"/>
</dbReference>
<evidence type="ECO:0000313" key="3">
    <source>
        <dbReference type="EMBL" id="KAI5355048.1"/>
    </source>
</evidence>
<proteinExistence type="predicted"/>
<feature type="compositionally biased region" description="Low complexity" evidence="1">
    <location>
        <begin position="290"/>
        <end position="305"/>
    </location>
</feature>
<feature type="domain" description="Integrase catalytic" evidence="2">
    <location>
        <begin position="739"/>
        <end position="904"/>
    </location>
</feature>
<dbReference type="SUPFAM" id="SSF53098">
    <property type="entry name" value="Ribonuclease H-like"/>
    <property type="match status" value="1"/>
</dbReference>
<dbReference type="Gene3D" id="1.10.340.70">
    <property type="match status" value="1"/>
</dbReference>
<dbReference type="SUPFAM" id="SSF50630">
    <property type="entry name" value="Acid proteases"/>
    <property type="match status" value="1"/>
</dbReference>
<dbReference type="GO" id="GO:0003676">
    <property type="term" value="F:nucleic acid binding"/>
    <property type="evidence" value="ECO:0007669"/>
    <property type="project" value="InterPro"/>
</dbReference>
<dbReference type="EMBL" id="JAJFAZ020000001">
    <property type="protein sequence ID" value="KAI5355048.1"/>
    <property type="molecule type" value="Genomic_DNA"/>
</dbReference>
<dbReference type="Pfam" id="PF08284">
    <property type="entry name" value="RVP_2"/>
    <property type="match status" value="1"/>
</dbReference>
<dbReference type="PROSITE" id="PS50994">
    <property type="entry name" value="INTEGRASE"/>
    <property type="match status" value="1"/>
</dbReference>
<protein>
    <recommendedName>
        <fullName evidence="2">Integrase catalytic domain-containing protein</fullName>
    </recommendedName>
</protein>
<dbReference type="CDD" id="cd00303">
    <property type="entry name" value="retropepsin_like"/>
    <property type="match status" value="1"/>
</dbReference>
<dbReference type="InterPro" id="IPR056924">
    <property type="entry name" value="SH3_Tf2-1"/>
</dbReference>
<dbReference type="InterPro" id="IPR001584">
    <property type="entry name" value="Integrase_cat-core"/>
</dbReference>
<dbReference type="InterPro" id="IPR005162">
    <property type="entry name" value="Retrotrans_gag_dom"/>
</dbReference>
<dbReference type="InterPro" id="IPR041588">
    <property type="entry name" value="Integrase_H2C2"/>
</dbReference>
<feature type="region of interest" description="Disordered" evidence="1">
    <location>
        <begin position="369"/>
        <end position="423"/>
    </location>
</feature>
<dbReference type="Pfam" id="PF17921">
    <property type="entry name" value="Integrase_H2C2"/>
    <property type="match status" value="1"/>
</dbReference>
<sequence length="1142" mass="128166">MMSEHDGVRSDFREIPGRVLSAWYQSIRIMSARRARTRGRGQRWGPNPPPPSPSPPPSPPVPSPPPSPPAGDNALDMRHVLSQFTRTMATALRGRRGTESSEIKRVKELGAKEFVGSTDPAEAELWITDVERIFEVLECPTEDRVRLATFLLKGNAYHWWKAVKRGYENPAAINWEEFQRIFSEQFYPPSYRHAKKSEFLYLKQGSMSVMEYEHKFNELSRFAPELVATEEDRCRRFEEGLWWDIQAVVTANTYPNMRALAQAAERVSRKLSGNVGRRRRDTPGVGGPSQGPSKRGGSSSSSASGGWSGGRGSSSSSGRSGSRPAWTQYSGPQSTPSTARTPSRHTGVTLGHTKRSCPIILQTNTAIQGTGAQQGQGSMGQNQNQGGVSSSAAGSSSSRAPSSSRGRSGGQARGQPGRSTTQARVFSMTQQEAYATPDVITGMIPIFGYLARVLIDPGATHSFVAHSFLPYISIRPIPITGRFSISLPTGEVLFADRVFRNCFVQVDDAWLEADLIPLDLVDLDIILGMDWLEKHHASVDCFRKEVTLRSPGQPKVIFRGERRVLPTCLISAITAKKLLKKGCEGLTHLRTAYLPLLVELRKDGVELEMTQQGGLLASLHVRPILVERIIVAQLEDPTLCRIRGEVESGSRKDYAIRGDGALVTGTRLCVPQNEYLKREILEEAHCSTYTMHPGSTKMYRTLREYYSWPHMKGDIAKYVSRCLICQQVKAERQKPSGLMQPLPIPEWKWERITMDFVFKLPRTSKGHDGIWVIVDRLTKSAHFLPIKETYSLTRLAKLFVDEIVRLHGAPVSIVSDRDARFTSRFWKCLQEAMGTRLQFSTAFHPQTDGQSERTIQTLEDMLRSCVLQMKDSWDTHLALVEFAYNNSYQASIKMAPYEALYGRQCRTPICWNEVGDKKLEKVDNNRSKDLEFEVGDWVFLKLSPWKGVMRFGKRGKLSPRYIGPYEIIERIGPVAYRLALPAELSRVHDVFHVSMLRKYMSDPSHILEHQPVELEEDLSYEEQPVQILDRKEQILRSRSIPVVKDPRPVPFDSPRRPEQALPVFPVGNQELRPRARLVRTGTVPPSRRRLRRPNSVIESARVGHSLEATHGVGCSGVGALEFRPPVGLLIPRRRIAPGNPAD</sequence>
<feature type="region of interest" description="Disordered" evidence="1">
    <location>
        <begin position="269"/>
        <end position="355"/>
    </location>
</feature>
<dbReference type="Pfam" id="PF03732">
    <property type="entry name" value="Retrotrans_gag"/>
    <property type="match status" value="1"/>
</dbReference>
<feature type="compositionally biased region" description="Low complexity" evidence="1">
    <location>
        <begin position="379"/>
        <end position="406"/>
    </location>
</feature>
<dbReference type="InterPro" id="IPR036397">
    <property type="entry name" value="RNaseH_sf"/>
</dbReference>
<evidence type="ECO:0000313" key="4">
    <source>
        <dbReference type="Proteomes" id="UP001054821"/>
    </source>
</evidence>
<reference evidence="3 4" key="1">
    <citation type="journal article" date="2022" name="G3 (Bethesda)">
        <title>Whole-genome sequence and methylome profiling of the almond [Prunus dulcis (Mill.) D.A. Webb] cultivar 'Nonpareil'.</title>
        <authorList>
            <person name="D'Amico-Willman K.M."/>
            <person name="Ouma W.Z."/>
            <person name="Meulia T."/>
            <person name="Sideli G.M."/>
            <person name="Gradziel T.M."/>
            <person name="Fresnedo-Ramirez J."/>
        </authorList>
    </citation>
    <scope>NUCLEOTIDE SEQUENCE [LARGE SCALE GENOMIC DNA]</scope>
    <source>
        <strain evidence="3">Clone GOH B32 T37-40</strain>
    </source>
</reference>
<dbReference type="Proteomes" id="UP001054821">
    <property type="component" value="Chromosome 1"/>
</dbReference>
<comment type="caution">
    <text evidence="3">The sequence shown here is derived from an EMBL/GenBank/DDBJ whole genome shotgun (WGS) entry which is preliminary data.</text>
</comment>
<dbReference type="Gene3D" id="2.40.70.10">
    <property type="entry name" value="Acid Proteases"/>
    <property type="match status" value="1"/>
</dbReference>
<evidence type="ECO:0000256" key="1">
    <source>
        <dbReference type="SAM" id="MobiDB-lite"/>
    </source>
</evidence>
<feature type="compositionally biased region" description="Pro residues" evidence="1">
    <location>
        <begin position="46"/>
        <end position="69"/>
    </location>
</feature>
<feature type="region of interest" description="Disordered" evidence="1">
    <location>
        <begin position="33"/>
        <end position="74"/>
    </location>
</feature>
<dbReference type="InterPro" id="IPR021109">
    <property type="entry name" value="Peptidase_aspartic_dom_sf"/>
</dbReference>
<feature type="compositionally biased region" description="Low complexity" evidence="1">
    <location>
        <begin position="313"/>
        <end position="324"/>
    </location>
</feature>
<dbReference type="Gene3D" id="3.30.420.10">
    <property type="entry name" value="Ribonuclease H-like superfamily/Ribonuclease H"/>
    <property type="match status" value="1"/>
</dbReference>
<evidence type="ECO:0000259" key="2">
    <source>
        <dbReference type="PROSITE" id="PS50994"/>
    </source>
</evidence>
<name>A0AAD4ZVK3_PRUDU</name>
<gene>
    <name evidence="3" type="ORF">L3X38_007943</name>
</gene>
<dbReference type="PANTHER" id="PTHR45835:SF99">
    <property type="entry name" value="CHROMO DOMAIN-CONTAINING PROTEIN-RELATED"/>
    <property type="match status" value="1"/>
</dbReference>
<dbReference type="InterPro" id="IPR012337">
    <property type="entry name" value="RNaseH-like_sf"/>
</dbReference>
<dbReference type="AlphaFoldDB" id="A0AAD4ZVK3"/>
<dbReference type="Pfam" id="PF24626">
    <property type="entry name" value="SH3_Tf2-1"/>
    <property type="match status" value="1"/>
</dbReference>
<feature type="compositionally biased region" description="Polar residues" evidence="1">
    <location>
        <begin position="325"/>
        <end position="346"/>
    </location>
</feature>
<keyword evidence="4" id="KW-1185">Reference proteome</keyword>
<organism evidence="3 4">
    <name type="scientific">Prunus dulcis</name>
    <name type="common">Almond</name>
    <name type="synonym">Amygdalus dulcis</name>
    <dbReference type="NCBI Taxonomy" id="3755"/>
    <lineage>
        <taxon>Eukaryota</taxon>
        <taxon>Viridiplantae</taxon>
        <taxon>Streptophyta</taxon>
        <taxon>Embryophyta</taxon>
        <taxon>Tracheophyta</taxon>
        <taxon>Spermatophyta</taxon>
        <taxon>Magnoliopsida</taxon>
        <taxon>eudicotyledons</taxon>
        <taxon>Gunneridae</taxon>
        <taxon>Pentapetalae</taxon>
        <taxon>rosids</taxon>
        <taxon>fabids</taxon>
        <taxon>Rosales</taxon>
        <taxon>Rosaceae</taxon>
        <taxon>Amygdaloideae</taxon>
        <taxon>Amygdaleae</taxon>
        <taxon>Prunus</taxon>
    </lineage>
</organism>